<dbReference type="InterPro" id="IPR055123">
    <property type="entry name" value="SpnB-like_Rossmann"/>
</dbReference>
<dbReference type="CDD" id="cd08956">
    <property type="entry name" value="KR_3_FAS_SDR_x"/>
    <property type="match status" value="1"/>
</dbReference>
<evidence type="ECO:0000259" key="12">
    <source>
        <dbReference type="PROSITE" id="PS52019"/>
    </source>
</evidence>
<dbReference type="SMART" id="SM00827">
    <property type="entry name" value="PKS_AT"/>
    <property type="match status" value="3"/>
</dbReference>
<dbReference type="SMART" id="SM00826">
    <property type="entry name" value="PKS_DH"/>
    <property type="match status" value="1"/>
</dbReference>
<keyword evidence="7" id="KW-0012">Acyltransferase</keyword>
<feature type="compositionally biased region" description="Low complexity" evidence="9">
    <location>
        <begin position="885"/>
        <end position="899"/>
    </location>
</feature>
<dbReference type="PROSITE" id="PS00606">
    <property type="entry name" value="KS3_1"/>
    <property type="match status" value="1"/>
</dbReference>
<dbReference type="SUPFAM" id="SSF52151">
    <property type="entry name" value="FabD/lysophospholipase-like"/>
    <property type="match status" value="3"/>
</dbReference>
<dbReference type="SMART" id="SM00825">
    <property type="entry name" value="PKS_KS"/>
    <property type="match status" value="3"/>
</dbReference>
<dbReference type="InterPro" id="IPR014031">
    <property type="entry name" value="Ketoacyl_synth_C"/>
</dbReference>
<evidence type="ECO:0000256" key="2">
    <source>
        <dbReference type="ARBA" id="ARBA00022450"/>
    </source>
</evidence>
<dbReference type="InterPro" id="IPR020806">
    <property type="entry name" value="PKS_PP-bd"/>
</dbReference>
<dbReference type="SUPFAM" id="SSF47336">
    <property type="entry name" value="ACP-like"/>
    <property type="match status" value="3"/>
</dbReference>
<dbReference type="InterPro" id="IPR016039">
    <property type="entry name" value="Thiolase-like"/>
</dbReference>
<proteinExistence type="predicted"/>
<feature type="domain" description="Carrier" evidence="10">
    <location>
        <begin position="2421"/>
        <end position="2496"/>
    </location>
</feature>
<dbReference type="Pfam" id="PF02801">
    <property type="entry name" value="Ketoacyl-synt_C"/>
    <property type="match status" value="3"/>
</dbReference>
<dbReference type="InterPro" id="IPR014043">
    <property type="entry name" value="Acyl_transferase_dom"/>
</dbReference>
<feature type="compositionally biased region" description="Low complexity" evidence="9">
    <location>
        <begin position="998"/>
        <end position="1015"/>
    </location>
</feature>
<name>A0A1Z2KZ62_9ACTN</name>
<dbReference type="Gene3D" id="3.10.129.110">
    <property type="entry name" value="Polyketide synthase dehydratase"/>
    <property type="match status" value="1"/>
</dbReference>
<dbReference type="KEGG" id="salj:SMD11_1655"/>
<keyword evidence="6" id="KW-0511">Multifunctional enzyme</keyword>
<keyword evidence="2" id="KW-0596">Phosphopantetheine</keyword>
<dbReference type="Pfam" id="PF00109">
    <property type="entry name" value="ketoacyl-synt"/>
    <property type="match status" value="3"/>
</dbReference>
<feature type="region of interest" description="Disordered" evidence="9">
    <location>
        <begin position="2948"/>
        <end position="2967"/>
    </location>
</feature>
<dbReference type="Gene3D" id="3.40.50.720">
    <property type="entry name" value="NAD(P)-binding Rossmann-like Domain"/>
    <property type="match status" value="2"/>
</dbReference>
<dbReference type="Gene3D" id="3.40.366.10">
    <property type="entry name" value="Malonyl-Coenzyme A Acyl Carrier Protein, domain 2"/>
    <property type="match status" value="3"/>
</dbReference>
<keyword evidence="3" id="KW-0597">Phosphoprotein</keyword>
<feature type="domain" description="Carrier" evidence="10">
    <location>
        <begin position="917"/>
        <end position="995"/>
    </location>
</feature>
<dbReference type="PANTHER" id="PTHR43775">
    <property type="entry name" value="FATTY ACID SYNTHASE"/>
    <property type="match status" value="1"/>
</dbReference>
<evidence type="ECO:0000256" key="1">
    <source>
        <dbReference type="ARBA" id="ARBA00004792"/>
    </source>
</evidence>
<dbReference type="InterPro" id="IPR036291">
    <property type="entry name" value="NAD(P)-bd_dom_sf"/>
</dbReference>
<reference evidence="13 14" key="1">
    <citation type="submission" date="2017-06" db="EMBL/GenBank/DDBJ databases">
        <title>Streptomyces albireticuli Genome sequencing and assembly.</title>
        <authorList>
            <person name="Wang Y."/>
            <person name="Du B."/>
            <person name="Ding Y."/>
            <person name="Liu H."/>
            <person name="Hou Q."/>
            <person name="Liu K."/>
            <person name="Yao L."/>
            <person name="Wang C."/>
        </authorList>
    </citation>
    <scope>NUCLEOTIDE SEQUENCE [LARGE SCALE GENOMIC DNA]</scope>
    <source>
        <strain evidence="13 14">MDJK11</strain>
    </source>
</reference>
<dbReference type="PROSITE" id="PS00012">
    <property type="entry name" value="PHOSPHOPANTETHEINE"/>
    <property type="match status" value="2"/>
</dbReference>
<feature type="domain" description="Ketosynthase family 3 (KS3)" evidence="11">
    <location>
        <begin position="2519"/>
        <end position="2945"/>
    </location>
</feature>
<dbReference type="SUPFAM" id="SSF51735">
    <property type="entry name" value="NAD(P)-binding Rossmann-fold domains"/>
    <property type="match status" value="4"/>
</dbReference>
<dbReference type="InterPro" id="IPR020807">
    <property type="entry name" value="PKS_DH"/>
</dbReference>
<dbReference type="EMBL" id="CP021744">
    <property type="protein sequence ID" value="ARZ67316.1"/>
    <property type="molecule type" value="Genomic_DNA"/>
</dbReference>
<feature type="domain" description="Carrier" evidence="10">
    <location>
        <begin position="4218"/>
        <end position="4293"/>
    </location>
</feature>
<feature type="region of interest" description="Disordered" evidence="9">
    <location>
        <begin position="998"/>
        <end position="1020"/>
    </location>
</feature>
<feature type="active site" description="Proton acceptor; for dehydratase activity" evidence="8">
    <location>
        <position position="3451"/>
    </location>
</feature>
<feature type="region of interest" description="Disordered" evidence="9">
    <location>
        <begin position="2395"/>
        <end position="2415"/>
    </location>
</feature>
<dbReference type="GO" id="GO:0033068">
    <property type="term" value="P:macrolide biosynthetic process"/>
    <property type="evidence" value="ECO:0007669"/>
    <property type="project" value="UniProtKB-ARBA"/>
</dbReference>
<dbReference type="InterPro" id="IPR001227">
    <property type="entry name" value="Ac_transferase_dom_sf"/>
</dbReference>
<gene>
    <name evidence="13" type="ORF">SMD11_1655</name>
</gene>
<dbReference type="Pfam" id="PF22953">
    <property type="entry name" value="SpnB_Rossmann"/>
    <property type="match status" value="1"/>
</dbReference>
<dbReference type="GO" id="GO:0031177">
    <property type="term" value="F:phosphopantetheine binding"/>
    <property type="evidence" value="ECO:0007669"/>
    <property type="project" value="InterPro"/>
</dbReference>
<dbReference type="GO" id="GO:0004315">
    <property type="term" value="F:3-oxoacyl-[acyl-carrier-protein] synthase activity"/>
    <property type="evidence" value="ECO:0007669"/>
    <property type="project" value="InterPro"/>
</dbReference>
<keyword evidence="4" id="KW-0808">Transferase</keyword>
<dbReference type="SUPFAM" id="SSF53901">
    <property type="entry name" value="Thiolase-like"/>
    <property type="match status" value="3"/>
</dbReference>
<keyword evidence="5" id="KW-0045">Antibiotic biosynthesis</keyword>
<dbReference type="InterPro" id="IPR050091">
    <property type="entry name" value="PKS_NRPS_Biosynth_Enz"/>
</dbReference>
<evidence type="ECO:0000259" key="11">
    <source>
        <dbReference type="PROSITE" id="PS52004"/>
    </source>
</evidence>
<dbReference type="FunFam" id="3.40.366.10:FF:000002">
    <property type="entry name" value="Probable polyketide synthase 2"/>
    <property type="match status" value="3"/>
</dbReference>
<dbReference type="InterPro" id="IPR014030">
    <property type="entry name" value="Ketoacyl_synth_N"/>
</dbReference>
<dbReference type="InterPro" id="IPR049552">
    <property type="entry name" value="PKS_DH_N"/>
</dbReference>
<dbReference type="SMART" id="SM01294">
    <property type="entry name" value="PKS_PP_betabranch"/>
    <property type="match status" value="2"/>
</dbReference>
<dbReference type="InterPro" id="IPR057326">
    <property type="entry name" value="KR_dom"/>
</dbReference>
<dbReference type="Pfam" id="PF21089">
    <property type="entry name" value="PKS_DH_N"/>
    <property type="match status" value="1"/>
</dbReference>
<dbReference type="SUPFAM" id="SSF55048">
    <property type="entry name" value="Probable ACP-binding domain of malonyl-CoA ACP transacylase"/>
    <property type="match status" value="3"/>
</dbReference>
<dbReference type="FunFam" id="1.10.1200.10:FF:000007">
    <property type="entry name" value="Probable polyketide synthase pks17"/>
    <property type="match status" value="2"/>
</dbReference>
<dbReference type="PROSITE" id="PS50075">
    <property type="entry name" value="CARRIER"/>
    <property type="match status" value="3"/>
</dbReference>
<dbReference type="InterPro" id="IPR009081">
    <property type="entry name" value="PP-bd_ACP"/>
</dbReference>
<evidence type="ECO:0000256" key="4">
    <source>
        <dbReference type="ARBA" id="ARBA00022679"/>
    </source>
</evidence>
<accession>A0A1Z2KZ62</accession>
<dbReference type="Pfam" id="PF00550">
    <property type="entry name" value="PP-binding"/>
    <property type="match status" value="3"/>
</dbReference>
<feature type="region of interest" description="C-terminal hotdog fold" evidence="8">
    <location>
        <begin position="3562"/>
        <end position="3704"/>
    </location>
</feature>
<evidence type="ECO:0000256" key="5">
    <source>
        <dbReference type="ARBA" id="ARBA00023194"/>
    </source>
</evidence>
<feature type="domain" description="PKS/mFAS DH" evidence="12">
    <location>
        <begin position="3419"/>
        <end position="3704"/>
    </location>
</feature>
<dbReference type="PROSITE" id="PS52004">
    <property type="entry name" value="KS3_2"/>
    <property type="match status" value="3"/>
</dbReference>
<dbReference type="InterPro" id="IPR020841">
    <property type="entry name" value="PKS_Beta-ketoAc_synthase_dom"/>
</dbReference>
<sequence>MLVSEDLAISKSGDRNDGRADSSVPAPAGAVAVVGMACRFPGAPGPDAFWELLSTGTEAVGRAADGRRRGTVDGVADFDAAFFGMSPREAADTDPQQRLVLELGWEALEDAGILPESLRGEQVGVFVGAMSDDYATLLHRTGAPVGPHTATGLQRAMLANRLSYFLGTRGPSLVVDTAQSSSLAAVALAVDSLRNGTSRLAVAGGVSLILADDGSAAMERLGALSPDGRCHTFDARANGYVRGEGGAAVVLKPLADALADGDRVHCVVRGAALGNDGGGPGLTAPDREGQEAVIRAACAQAGVRPADVRFVELHGTGTPVGDPVEAHALGAVYGRERPADDPLLVGSVKTNIGHLEGAAGIAGLVKAALCLRERTLPASLNFTAPNPAIPLERLRLEVRTTRTELAPGKDGAPLLAGVSSFGMGGTNCHVVLEEAPGVERARAARPATPARVPLVLSGRSEQALRDQAARLRDHLERTGADPLDVACSLATTRTLFEHRAALYCADREELTTLLDGLAQGGTPAGVRTGTAEPGTGVAMLFTGQGAQRAGMGRELYASDPVFAVALDEVCAELGAVGGRSLRDVMFGDDAETLDRTEFTQPALFALEMALFRAVEARGVRADVVLGHSVGEIAAACVAGVFSVADAARLVVARGRLMGALPSGGAMLSVRASEADLPGLSSGVSIAAVNGPSSVVLSGEKEALESTAAHLAAREVKCTWLPVSHAFHSALMDPMLEEFRRVVSTVEFHEPRLAVVSNLTGELATSGELGTADYWVRHAREAVRFADGVRAARATGADVFLEIGPQAVLSGMAGPCLDADPALLLVPALRRDRSETEAFASALAALHTRVPRLDAAAAYEGSGARRVPLPTYAFQRRTHWARGLDPRQPAPAVAQAPDAVETVRESPAPGPRRTDRPMSRDRLLRLVRETAATVLGHDDPAEIALDRPFTAQGMDSVTAVELRDLLSAATGVPLAPGLVYNLPTPRAVADHLAGTQLGVPTADPATAPAATPVATRDTTDDDPVVIVGAGCRLPGGVDSPAGLWDLVSTGTDAISSFPADRGWDLDALYDADPGVPGRTYVRQGGFLHGAAGFDPDFFGISPREATAMDPQQRLLLETSWEALEDAGIVPASLRGGDTGIFIGAVAPEYGPRLHEGADAFAGYLLTGTTPSVASGRLAYVLGTHGPALTVDTACSSSLVATHLAVQALRRGECRLALAGGVTVMSGPGMFVEFSRQLGLAPDGRCKPFSADADGTAWSEGVAVLALERLSDARRAGHRVLAVVRGTAVNQDGASNGLTAPSGPAQEDVVRRALADAGLTPGDVDAVEAHGTGTALGDPIEADALLATYGRGRSGDPLWLGSLKSNIGHAQAAAGAGGVIKMLQAMRHGVLPRTLHAGTPSPHVDWASGAVELLAEERPWPAREGRPRRAGVSSFGISGTNAHVILEEPPAEPAGATAPDEHFEPPAVMAWPVSAHSEQALRAQAARLREHLERTGADPLDAAHSLAATRSSFGERAVVLGRDRGELLAGLDALAAGSPAPQLVRGTADPETGVAVLFTGQGAQRVGMGRELYVSDAVFAAALDEVCAELGPVDGHSVRDVMFADAGLLDRTEFTQPALFALEMALFRAVEARGVRADVVLGHSVGEIAAACVAGVFSVADAARLVVARGRLMGALPSGGAMLSVRASEADLPGLSSGVSIAAVNGPSSVVLSGEKEALESTAAHLAAREVKCTWLPVSHAFHSALMDPMLEEFRRVVSTVEFHEPRLAVVSNLTGELATSGELGTADYWVRHAREAVRFADGVRAARAAGASVFLEVGPQAVLSGMAGHCFDDEAEAPLLVPALRRDRPETDTLIEALAALAVRGVDVDWAALHEGSGARRIDLPTYAFQRTRYWLDDVPAARPAAARTGVETGRETDDELRYRVAWQPMGAAAPAAPSRPSEPWLLLAPDDPADAALTAGIARELTVRGADVHTLVLPAGADRDTAVRLLREAGDPAARCARVLWQAPADPGPADAVALLQALGEAGPGAAPLWIATRGAVAVGPGESPSPAGAQIWGLGQVAAVELGHRWGGLVDLPAEPAPAALRALGGVVLTDTRASAHAPENQIAVRASGVHVRRVVPAPAPAARHDWNPSGTVLITGGTGALGAQVARRLARAGGPHLLLTGRRGPDAPGAARLAEELTALGAGVTVAACDVADRAELAALLAGIPGDRPLTAVLHAAGVLDDGVLDGLTPGRIDAVLRAKVTAATHLDDLTAGLALDAFVLFSSVVGVWGNGGQAPYAAANAALDALAHRRRERGQRATSLAWGPWAGAGMAAGAGAATAFARDGVRALDPERALDALDRAVRADETSVIVAGVDWTAFAGPSAPRGAWALFDGVPAVRAARSAALETARMAPGTAPAGERARLSGSLPEKERRRELLDLVRTEAALVLRRGSAASVDPRAAFKASGFDSLTVLELRNRLAAATGLALPSSLLFDHPDPTTLARHLHDELFGAGTDAAAPEAAATARLTAGTDEPIAVVGMACRYPGGATSPDALWDLLATGTDAISPFPAGRGWDLDGLYDPDPDAPGKTYVRQGGFLHDAGDFDPEFFGIGPREAAAMDPQQRLLLETSWEVLEDAGIVPETLRGTRTGVFAGISQQDYAGRMHDSADKYGGHMLTGTLASVISGRVAYTLGLQGPALTVDTACSSSLVALHLAVQSLRRGECDLALVGGVTVLASPTVFVEFSRQRGLAVDGRCKAFAEGADGTAWSEGAGVLLVERLSDARRNGHRVLAVVRGTAVNQDGASNGLTAPSGPAQQRVIREALADAGVSAGEVDVVEAHGTGTALGDPIEAGALLATYGRERLGEPLWLGSLKSNIGHAQAAAGVAGVIKMVQAMRHAQLPRTLHVDAPSSRVDWSTGSLRLLTESRAWEARADRPRRAGVSAFGVSGTNAHVIVEEPPAEAETAPATEPTPGASPVLSWPVSARTEPALRAQAARLRDHLAHMDDADPRDIGHSLAVTRASFGERAVVLGRDGGELLAGLDVLAAGGEMPGAVVRGTAVRGSRVAVLFTGQGAQRAGMGRELYASDAVFAVALDEVCAELGAVGDRSLRDVMFGDDAETLDRTEFTQPALFALEMALFRAVEARGVRADVVLGHSVGEIAAACVAGVFSVADAARLVVARGRLMGALPWGGAMLSVRVAEADLPALPSGVSIAAVNGPASVVLSGEKAALEGLASELADGDVKCTWLSVSHAFHSALMDPMLDEFRQVASSVEFHEPRLAVVSNLTGELATSGELRTADYWVRHAREAVRFADGLRAARATGADVFLEIGPQAVLSGMAGHCFDAESEAPLLVPTLRRDHPEPEALAAALATLHTRVAELDGAAVYGHADGRRVPLPTYAFQRRTYWASGSAPGHGTAAAAHFGLVWKDHPFLTGETPIAGSGATLFTGRLSLADHPWLADHAVSGSVLLPGTAFADLLLRVAEEVGAGAVEEFDLRAPLALPERGATRVQVLVDAPDARGLRAVTVAARPEHPGPYGEEPEWTEHAGGVLAPVRPAAPGAAWAAGAWPPPRAEKADVDELYEGFAAGGYGYGPAFTGLTGVWRRGTEVFAEVRLPGAAGGAGGFGIHPALFDAALHPWRAGGLLSEAAGDPGTLVPFSWQGVSLYATGSDTLRVRLAPARDGGAFSVHAADTTGAPVLALDALTLRPVALGPDEAGPAPMYRVDWRPVPSPGPGAPAAARTWPVVGAATDDVAAALRALPGADPAPYVRLAALREALDGGAPVPGIVVVPPFGTEPGPDADPDPVRAYLRRGLSLVQEWAGDERLAGSRLVVLTRNAVEAGDTDVPDLAGAALWGLLRSAQAEYPDRFTLVDLDGSPASRAALPVALASDEPQLALRAGALLAPALAPLPAPAPAADGTATGSGAAFDPEGTVLITGCTGALGRRVAPHLARRHGVRRMLLVSRRGPDAPGAAALERELTGLGVSVTFAACDLADPADVGKTVAAVPPEHPLTAVVHTAGVLDDGALAGLTPERIDTVLRSKADAVRNLHEATEGLPLRAFVLFSAAAGLLGRPGQASYAAANGVLDAFARTRRAAGLPAVSLAWGLWDERDGMAGGLDDVARHRLRREGIAPMPPAQGLGLLDRALAAHRDGDGPAVLVPLLLDRPALRRLAAERGPGAVPPLLRALVPAGPRRTAAAQAAGAGDAGRDGSGEAARIAALPGEERAAALLELVTGQVADVLGHASAAEVDPERSFREIGFDSLAAVELRNRLGRLVGLRLPTTLAFDRPTPKEMAEWLDGELPRPAAGASVTDAPDTGSVLDGIEQLARTVALMDADDGLRTDVRERLAGLLAAFDAPRPAAAGVSATAEAPVTVADRIDEATDDEIFAFLDEQL</sequence>
<dbReference type="CDD" id="cd00833">
    <property type="entry name" value="PKS"/>
    <property type="match status" value="3"/>
</dbReference>
<feature type="compositionally biased region" description="Low complexity" evidence="9">
    <location>
        <begin position="2949"/>
        <end position="2962"/>
    </location>
</feature>
<dbReference type="Pfam" id="PF08659">
    <property type="entry name" value="KR"/>
    <property type="match status" value="2"/>
</dbReference>
<dbReference type="InterPro" id="IPR016036">
    <property type="entry name" value="Malonyl_transacylase_ACP-bd"/>
</dbReference>
<feature type="domain" description="Ketosynthase family 3 (KS3)" evidence="11">
    <location>
        <begin position="28"/>
        <end position="434"/>
    </location>
</feature>
<dbReference type="Proteomes" id="UP000195755">
    <property type="component" value="Chromosome"/>
</dbReference>
<evidence type="ECO:0000313" key="13">
    <source>
        <dbReference type="EMBL" id="ARZ67316.1"/>
    </source>
</evidence>
<feature type="region of interest" description="Disordered" evidence="9">
    <location>
        <begin position="884"/>
        <end position="917"/>
    </location>
</feature>
<feature type="active site" description="Proton donor; for dehydratase activity" evidence="8">
    <location>
        <position position="3622"/>
    </location>
</feature>
<dbReference type="SMART" id="SM00823">
    <property type="entry name" value="PKS_PP"/>
    <property type="match status" value="3"/>
</dbReference>
<dbReference type="Pfam" id="PF14765">
    <property type="entry name" value="PS-DH"/>
    <property type="match status" value="1"/>
</dbReference>
<dbReference type="InterPro" id="IPR049900">
    <property type="entry name" value="PKS_mFAS_DH"/>
</dbReference>
<dbReference type="Pfam" id="PF16197">
    <property type="entry name" value="KAsynt_C_assoc"/>
    <property type="match status" value="3"/>
</dbReference>
<dbReference type="PROSITE" id="PS52019">
    <property type="entry name" value="PKS_MFAS_DH"/>
    <property type="match status" value="1"/>
</dbReference>
<dbReference type="Gene3D" id="1.10.1200.10">
    <property type="entry name" value="ACP-like"/>
    <property type="match status" value="3"/>
</dbReference>
<dbReference type="InterPro" id="IPR036736">
    <property type="entry name" value="ACP-like_sf"/>
</dbReference>
<evidence type="ECO:0000256" key="3">
    <source>
        <dbReference type="ARBA" id="ARBA00022553"/>
    </source>
</evidence>
<evidence type="ECO:0000259" key="10">
    <source>
        <dbReference type="PROSITE" id="PS50075"/>
    </source>
</evidence>
<organism evidence="13 14">
    <name type="scientific">Streptomyces albireticuli</name>
    <dbReference type="NCBI Taxonomy" id="1940"/>
    <lineage>
        <taxon>Bacteria</taxon>
        <taxon>Bacillati</taxon>
        <taxon>Actinomycetota</taxon>
        <taxon>Actinomycetes</taxon>
        <taxon>Kitasatosporales</taxon>
        <taxon>Streptomycetaceae</taxon>
        <taxon>Streptomyces</taxon>
    </lineage>
</organism>
<feature type="region of interest" description="N-terminal hotdog fold" evidence="8">
    <location>
        <begin position="3419"/>
        <end position="3547"/>
    </location>
</feature>
<protein>
    <submittedName>
        <fullName evidence="13">Polyketide synthase</fullName>
    </submittedName>
</protein>
<evidence type="ECO:0000256" key="8">
    <source>
        <dbReference type="PROSITE-ProRule" id="PRU01363"/>
    </source>
</evidence>
<evidence type="ECO:0000256" key="9">
    <source>
        <dbReference type="SAM" id="MobiDB-lite"/>
    </source>
</evidence>
<comment type="pathway">
    <text evidence="1">Antibiotic biosynthesis.</text>
</comment>
<dbReference type="InterPro" id="IPR032821">
    <property type="entry name" value="PKS_assoc"/>
</dbReference>
<dbReference type="GO" id="GO:0006633">
    <property type="term" value="P:fatty acid biosynthetic process"/>
    <property type="evidence" value="ECO:0007669"/>
    <property type="project" value="InterPro"/>
</dbReference>
<dbReference type="InterPro" id="IPR042104">
    <property type="entry name" value="PKS_dehydratase_sf"/>
</dbReference>
<dbReference type="CDD" id="cd08952">
    <property type="entry name" value="KR_1_SDR_x"/>
    <property type="match status" value="1"/>
</dbReference>
<dbReference type="InterPro" id="IPR006162">
    <property type="entry name" value="Ppantetheine_attach_site"/>
</dbReference>
<dbReference type="FunFam" id="3.40.47.10:FF:000019">
    <property type="entry name" value="Polyketide synthase type I"/>
    <property type="match status" value="2"/>
</dbReference>
<dbReference type="InterPro" id="IPR049551">
    <property type="entry name" value="PKS_DH_C"/>
</dbReference>
<dbReference type="Pfam" id="PF00698">
    <property type="entry name" value="Acyl_transf_1"/>
    <property type="match status" value="3"/>
</dbReference>
<dbReference type="SMART" id="SM00822">
    <property type="entry name" value="PKS_KR"/>
    <property type="match status" value="2"/>
</dbReference>
<dbReference type="Gene3D" id="3.30.70.3290">
    <property type="match status" value="3"/>
</dbReference>
<dbReference type="InterPro" id="IPR016035">
    <property type="entry name" value="Acyl_Trfase/lysoPLipase"/>
</dbReference>
<evidence type="ECO:0000256" key="7">
    <source>
        <dbReference type="ARBA" id="ARBA00023315"/>
    </source>
</evidence>
<evidence type="ECO:0000313" key="14">
    <source>
        <dbReference type="Proteomes" id="UP000195755"/>
    </source>
</evidence>
<feature type="domain" description="Ketosynthase family 3 (KS3)" evidence="11">
    <location>
        <begin position="1020"/>
        <end position="1446"/>
    </location>
</feature>
<dbReference type="InterPro" id="IPR013968">
    <property type="entry name" value="PKS_KR"/>
</dbReference>
<dbReference type="GO" id="GO:0004312">
    <property type="term" value="F:fatty acid synthase activity"/>
    <property type="evidence" value="ECO:0007669"/>
    <property type="project" value="TreeGrafter"/>
</dbReference>
<dbReference type="InterPro" id="IPR018201">
    <property type="entry name" value="Ketoacyl_synth_AS"/>
</dbReference>
<dbReference type="PANTHER" id="PTHR43775:SF51">
    <property type="entry name" value="INACTIVE PHENOLPHTHIOCEROL SYNTHESIS POLYKETIDE SYNTHASE TYPE I PKS1-RELATED"/>
    <property type="match status" value="1"/>
</dbReference>
<evidence type="ECO:0000256" key="6">
    <source>
        <dbReference type="ARBA" id="ARBA00023268"/>
    </source>
</evidence>
<dbReference type="Gene3D" id="3.40.47.10">
    <property type="match status" value="3"/>
</dbReference>